<dbReference type="Gene3D" id="3.90.640.20">
    <property type="entry name" value="Heat-shock cognate protein, ATPase"/>
    <property type="match status" value="1"/>
</dbReference>
<dbReference type="RefSeq" id="WP_091095977.1">
    <property type="nucleotide sequence ID" value="NZ_FNXE01000004.1"/>
</dbReference>
<accession>A0A1H6JHN1</accession>
<dbReference type="Proteomes" id="UP000199634">
    <property type="component" value="Unassembled WGS sequence"/>
</dbReference>
<sequence>MKKILLFICLSASLISCKKEIPLEFTTKTYNFKSETDCTVGNCTYVHFEIPVASGNNAIATPINKRVFDFVESVMSFEDENKTASYDTLALNFIDHFNEMNRTYPDNAIAWEANFKTEHKGLSTKVYQVLWDYYIFSGGAHGFQATKVFLFDTTTGKTIPTKDLFINYEGFKDFAESEFKKQLNITGDLNTAGFTFEKNAFKLPDNFYESTNEWILHYNPYEIAPYVQGATVIKLPKEKVTRFLNPIYFKN</sequence>
<organism evidence="2 3">
    <name type="scientific">Paenimyroides marinum</name>
    <dbReference type="NCBI Taxonomy" id="1159016"/>
    <lineage>
        <taxon>Bacteria</taxon>
        <taxon>Pseudomonadati</taxon>
        <taxon>Bacteroidota</taxon>
        <taxon>Flavobacteriia</taxon>
        <taxon>Flavobacteriales</taxon>
        <taxon>Flavobacteriaceae</taxon>
        <taxon>Paenimyroides</taxon>
    </lineage>
</organism>
<evidence type="ECO:0000313" key="3">
    <source>
        <dbReference type="Proteomes" id="UP000199634"/>
    </source>
</evidence>
<dbReference type="Pfam" id="PF11738">
    <property type="entry name" value="DUF3298"/>
    <property type="match status" value="1"/>
</dbReference>
<reference evidence="2 3" key="1">
    <citation type="submission" date="2016-10" db="EMBL/GenBank/DDBJ databases">
        <authorList>
            <person name="de Groot N.N."/>
        </authorList>
    </citation>
    <scope>NUCLEOTIDE SEQUENCE [LARGE SCALE GENOMIC DNA]</scope>
    <source>
        <strain evidence="2 3">CGMCC 1.10825</strain>
    </source>
</reference>
<dbReference type="EMBL" id="FNXE01000004">
    <property type="protein sequence ID" value="SEH61797.1"/>
    <property type="molecule type" value="Genomic_DNA"/>
</dbReference>
<feature type="domain" description="DUF3298" evidence="1">
    <location>
        <begin position="169"/>
        <end position="237"/>
    </location>
</feature>
<dbReference type="PROSITE" id="PS51257">
    <property type="entry name" value="PROKAR_LIPOPROTEIN"/>
    <property type="match status" value="1"/>
</dbReference>
<evidence type="ECO:0000259" key="1">
    <source>
        <dbReference type="Pfam" id="PF11738"/>
    </source>
</evidence>
<dbReference type="Gene3D" id="3.30.565.40">
    <property type="entry name" value="Fervidobacterium nodosum Rt17-B1 like"/>
    <property type="match status" value="1"/>
</dbReference>
<protein>
    <recommendedName>
        <fullName evidence="1">DUF3298 domain-containing protein</fullName>
    </recommendedName>
</protein>
<dbReference type="OrthoDB" id="594879at2"/>
<name>A0A1H6JHN1_9FLAO</name>
<dbReference type="InterPro" id="IPR037126">
    <property type="entry name" value="PdaC/RsiV-like_sf"/>
</dbReference>
<keyword evidence="3" id="KW-1185">Reference proteome</keyword>
<dbReference type="InterPro" id="IPR021729">
    <property type="entry name" value="DUF3298"/>
</dbReference>
<proteinExistence type="predicted"/>
<dbReference type="AlphaFoldDB" id="A0A1H6JHN1"/>
<dbReference type="STRING" id="1159016.SAMN02927937_00508"/>
<evidence type="ECO:0000313" key="2">
    <source>
        <dbReference type="EMBL" id="SEH61797.1"/>
    </source>
</evidence>
<gene>
    <name evidence="2" type="ORF">SAMN02927937_00508</name>
</gene>